<dbReference type="PANTHER" id="PTHR11547:SF38">
    <property type="entry name" value="ARGININE KINASE 1-RELATED"/>
    <property type="match status" value="1"/>
</dbReference>
<evidence type="ECO:0000256" key="8">
    <source>
        <dbReference type="PROSITE-ProRule" id="PRU00843"/>
    </source>
</evidence>
<dbReference type="GO" id="GO:0004054">
    <property type="term" value="F:arginine kinase activity"/>
    <property type="evidence" value="ECO:0007669"/>
    <property type="project" value="UniProtKB-EC"/>
</dbReference>
<feature type="binding site" evidence="8">
    <location>
        <begin position="334"/>
        <end position="339"/>
    </location>
    <ligand>
        <name>ATP</name>
        <dbReference type="ChEBI" id="CHEBI:30616"/>
    </ligand>
</feature>
<dbReference type="GO" id="GO:0005524">
    <property type="term" value="F:ATP binding"/>
    <property type="evidence" value="ECO:0007669"/>
    <property type="project" value="UniProtKB-UniRule"/>
</dbReference>
<dbReference type="InterPro" id="IPR014746">
    <property type="entry name" value="Gln_synth/guanido_kin_cat_dom"/>
</dbReference>
<evidence type="ECO:0000259" key="11">
    <source>
        <dbReference type="PROSITE" id="PS51510"/>
    </source>
</evidence>
<keyword evidence="5 8" id="KW-0418">Kinase</keyword>
<dbReference type="AlphaFoldDB" id="A0A9N9QE84"/>
<accession>A0A9N9QE84</accession>
<evidence type="ECO:0000256" key="3">
    <source>
        <dbReference type="ARBA" id="ARBA00022679"/>
    </source>
</evidence>
<dbReference type="InterPro" id="IPR036802">
    <property type="entry name" value="ATP-guanido_PTrfase_N_sf"/>
</dbReference>
<keyword evidence="13" id="KW-1185">Reference proteome</keyword>
<protein>
    <recommendedName>
        <fullName evidence="2">arginine kinase</fullName>
        <ecNumber evidence="2">2.7.3.3</ecNumber>
    </recommendedName>
</protein>
<keyword evidence="6 8" id="KW-0067">ATP-binding</keyword>
<dbReference type="PROSITE" id="PS51510">
    <property type="entry name" value="PHOSPHAGEN_KINASE_C"/>
    <property type="match status" value="1"/>
</dbReference>
<sequence>MSEPELEPEPKPKPEPKPLKTHWGASKEVTEAILECLESALKRLVESQSKSLLKKFFTREIVDKLKMKTSKFGATLQDCIDPGVNNLELEIGLTAVDPDCYRVYADLFVPIIEAYHKIEKDTPQPGIDNWGFIPDFRNVDPNGEHVVSTGVTCFRNLRSYPFSPLMSATNFREIEAKLCIALGQLSGELSGNYYPLGDIPENTRYKFIAENYFKDGKRFIGSADGNRYWPSGRGLYYNPIKTFMAYIGEQDHIILVSKQPGGNVGAVFKRLITALETLQEWVEFSTDERFGYLTSCPSNVGQAIRPYFHIKIPKLASDRPRLIELAAKYDMAVREIIEEPINMHGIYELYNAKRLGTTEYHSVKVMTQGVIKIIEAEKAAPPVDYYKLYGHSSSAEQSGI</sequence>
<evidence type="ECO:0000259" key="10">
    <source>
        <dbReference type="PROSITE" id="PS51509"/>
    </source>
</evidence>
<feature type="domain" description="Phosphagen kinase C-terminal" evidence="11">
    <location>
        <begin position="145"/>
        <end position="380"/>
    </location>
</feature>
<feature type="compositionally biased region" description="Basic and acidic residues" evidence="9">
    <location>
        <begin position="8"/>
        <end position="18"/>
    </location>
</feature>
<dbReference type="EC" id="2.7.3.3" evidence="2"/>
<evidence type="ECO:0000313" key="13">
    <source>
        <dbReference type="Proteomes" id="UP001152799"/>
    </source>
</evidence>
<dbReference type="PANTHER" id="PTHR11547">
    <property type="entry name" value="ARGININE OR CREATINE KINASE"/>
    <property type="match status" value="1"/>
</dbReference>
<dbReference type="SUPFAM" id="SSF55931">
    <property type="entry name" value="Glutamine synthetase/guanido kinase"/>
    <property type="match status" value="1"/>
</dbReference>
<proteinExistence type="inferred from homology"/>
<dbReference type="Pfam" id="PF02807">
    <property type="entry name" value="ATP-gua_PtransN"/>
    <property type="match status" value="1"/>
</dbReference>
<dbReference type="SUPFAM" id="SSF48034">
    <property type="entry name" value="Guanido kinase N-terminal domain"/>
    <property type="match status" value="1"/>
</dbReference>
<evidence type="ECO:0000256" key="5">
    <source>
        <dbReference type="ARBA" id="ARBA00022777"/>
    </source>
</evidence>
<evidence type="ECO:0000313" key="12">
    <source>
        <dbReference type="EMBL" id="CAG9760904.1"/>
    </source>
</evidence>
<feature type="region of interest" description="Disordered" evidence="9">
    <location>
        <begin position="1"/>
        <end position="22"/>
    </location>
</feature>
<organism evidence="12 13">
    <name type="scientific">Ceutorhynchus assimilis</name>
    <name type="common">cabbage seed weevil</name>
    <dbReference type="NCBI Taxonomy" id="467358"/>
    <lineage>
        <taxon>Eukaryota</taxon>
        <taxon>Metazoa</taxon>
        <taxon>Ecdysozoa</taxon>
        <taxon>Arthropoda</taxon>
        <taxon>Hexapoda</taxon>
        <taxon>Insecta</taxon>
        <taxon>Pterygota</taxon>
        <taxon>Neoptera</taxon>
        <taxon>Endopterygota</taxon>
        <taxon>Coleoptera</taxon>
        <taxon>Polyphaga</taxon>
        <taxon>Cucujiformia</taxon>
        <taxon>Curculionidae</taxon>
        <taxon>Ceutorhynchinae</taxon>
        <taxon>Ceutorhynchus</taxon>
    </lineage>
</organism>
<evidence type="ECO:0000256" key="7">
    <source>
        <dbReference type="PROSITE-ProRule" id="PRU00842"/>
    </source>
</evidence>
<dbReference type="Pfam" id="PF00217">
    <property type="entry name" value="ATP-gua_Ptrans"/>
    <property type="match status" value="1"/>
</dbReference>
<dbReference type="EMBL" id="OU892277">
    <property type="protein sequence ID" value="CAG9760904.1"/>
    <property type="molecule type" value="Genomic_DNA"/>
</dbReference>
<name>A0A9N9QE84_9CUCU</name>
<comment type="similarity">
    <text evidence="1 7">Belongs to the ATP:guanido phosphotransferase family.</text>
</comment>
<feature type="binding site" evidence="8">
    <location>
        <begin position="148"/>
        <end position="152"/>
    </location>
    <ligand>
        <name>ATP</name>
        <dbReference type="ChEBI" id="CHEBI:30616"/>
    </ligand>
</feature>
<dbReference type="FunFam" id="1.10.135.10:FF:000003">
    <property type="entry name" value="Three-domain arginine kinase"/>
    <property type="match status" value="1"/>
</dbReference>
<dbReference type="InterPro" id="IPR022414">
    <property type="entry name" value="ATP-guanido_PTrfase_cat"/>
</dbReference>
<feature type="binding site" evidence="8">
    <location>
        <begin position="305"/>
        <end position="309"/>
    </location>
    <ligand>
        <name>ATP</name>
        <dbReference type="ChEBI" id="CHEBI:30616"/>
    </ligand>
</feature>
<dbReference type="GO" id="GO:0046314">
    <property type="term" value="P:phosphocreatine biosynthetic process"/>
    <property type="evidence" value="ECO:0007669"/>
    <property type="project" value="InterPro"/>
</dbReference>
<evidence type="ECO:0000256" key="2">
    <source>
        <dbReference type="ARBA" id="ARBA00012230"/>
    </source>
</evidence>
<keyword evidence="3 8" id="KW-0808">Transferase</keyword>
<dbReference type="GO" id="GO:0004111">
    <property type="term" value="F:creatine kinase activity"/>
    <property type="evidence" value="ECO:0007669"/>
    <property type="project" value="InterPro"/>
</dbReference>
<gene>
    <name evidence="12" type="ORF">CEUTPL_LOCUS1621</name>
</gene>
<dbReference type="Gene3D" id="1.10.135.10">
    <property type="entry name" value="ATP:guanido phosphotransferase, N-terminal domain"/>
    <property type="match status" value="1"/>
</dbReference>
<reference evidence="12" key="1">
    <citation type="submission" date="2022-01" db="EMBL/GenBank/DDBJ databases">
        <authorList>
            <person name="King R."/>
        </authorList>
    </citation>
    <scope>NUCLEOTIDE SEQUENCE</scope>
</reference>
<dbReference type="InterPro" id="IPR000749">
    <property type="entry name" value="ATP-guanido_PTrfase"/>
</dbReference>
<evidence type="ECO:0000256" key="6">
    <source>
        <dbReference type="ARBA" id="ARBA00022840"/>
    </source>
</evidence>
<dbReference type="GO" id="GO:0005615">
    <property type="term" value="C:extracellular space"/>
    <property type="evidence" value="ECO:0007669"/>
    <property type="project" value="TreeGrafter"/>
</dbReference>
<dbReference type="Proteomes" id="UP001152799">
    <property type="component" value="Chromosome 1"/>
</dbReference>
<dbReference type="Gene3D" id="3.30.590.10">
    <property type="entry name" value="Glutamine synthetase/guanido kinase, catalytic domain"/>
    <property type="match status" value="1"/>
</dbReference>
<feature type="domain" description="Phosphagen kinase N-terminal" evidence="10">
    <location>
        <begin position="33"/>
        <end position="117"/>
    </location>
</feature>
<dbReference type="InterPro" id="IPR022413">
    <property type="entry name" value="ATP-guanido_PTrfase_N"/>
</dbReference>
<dbReference type="OrthoDB" id="430219at2759"/>
<comment type="caution">
    <text evidence="8">Lacks conserved residue(s) required for the propagation of feature annotation.</text>
</comment>
<evidence type="ECO:0000256" key="1">
    <source>
        <dbReference type="ARBA" id="ARBA00006798"/>
    </source>
</evidence>
<keyword evidence="4 8" id="KW-0547">Nucleotide-binding</keyword>
<dbReference type="PROSITE" id="PS51509">
    <property type="entry name" value="PHOSPHAGEN_KINASE_N"/>
    <property type="match status" value="1"/>
</dbReference>
<evidence type="ECO:0000256" key="9">
    <source>
        <dbReference type="SAM" id="MobiDB-lite"/>
    </source>
</evidence>
<evidence type="ECO:0000256" key="4">
    <source>
        <dbReference type="ARBA" id="ARBA00022741"/>
    </source>
</evidence>